<dbReference type="AlphaFoldDB" id="A0A6J6PJ66"/>
<reference evidence="2" key="1">
    <citation type="submission" date="2020-05" db="EMBL/GenBank/DDBJ databases">
        <authorList>
            <person name="Chiriac C."/>
            <person name="Salcher M."/>
            <person name="Ghai R."/>
            <person name="Kavagutti S V."/>
        </authorList>
    </citation>
    <scope>NUCLEOTIDE SEQUENCE</scope>
</reference>
<gene>
    <name evidence="2" type="ORF">UFOPK2423_00927</name>
</gene>
<keyword evidence="1" id="KW-0812">Transmembrane</keyword>
<name>A0A6J6PJ66_9ZZZZ</name>
<sequence>MSATFTGMAYELFIPMAIAAIVIIPFLPRYAPTFVRAANS</sequence>
<evidence type="ECO:0000313" key="2">
    <source>
        <dbReference type="EMBL" id="CAB4696885.1"/>
    </source>
</evidence>
<feature type="transmembrane region" description="Helical" evidence="1">
    <location>
        <begin position="12"/>
        <end position="31"/>
    </location>
</feature>
<keyword evidence="1" id="KW-0472">Membrane</keyword>
<evidence type="ECO:0000256" key="1">
    <source>
        <dbReference type="SAM" id="Phobius"/>
    </source>
</evidence>
<proteinExistence type="predicted"/>
<organism evidence="2">
    <name type="scientific">freshwater metagenome</name>
    <dbReference type="NCBI Taxonomy" id="449393"/>
    <lineage>
        <taxon>unclassified sequences</taxon>
        <taxon>metagenomes</taxon>
        <taxon>ecological metagenomes</taxon>
    </lineage>
</organism>
<accession>A0A6J6PJ66</accession>
<protein>
    <submittedName>
        <fullName evidence="2">Unannotated protein</fullName>
    </submittedName>
</protein>
<dbReference type="EMBL" id="CAEZXN010000018">
    <property type="protein sequence ID" value="CAB4696885.1"/>
    <property type="molecule type" value="Genomic_DNA"/>
</dbReference>
<keyword evidence="1" id="KW-1133">Transmembrane helix</keyword>